<evidence type="ECO:0000313" key="1">
    <source>
        <dbReference type="EMBL" id="PLW24072.1"/>
    </source>
</evidence>
<proteinExistence type="predicted"/>
<dbReference type="EMBL" id="PGCI01000106">
    <property type="protein sequence ID" value="PLW40128.1"/>
    <property type="molecule type" value="Genomic_DNA"/>
</dbReference>
<keyword evidence="4" id="KW-1185">Reference proteome</keyword>
<dbReference type="Proteomes" id="UP000235388">
    <property type="component" value="Unassembled WGS sequence"/>
</dbReference>
<protein>
    <submittedName>
        <fullName evidence="1">Uncharacterized protein</fullName>
    </submittedName>
</protein>
<dbReference type="AlphaFoldDB" id="A0A2N5TEY7"/>
<organism evidence="1 5">
    <name type="scientific">Puccinia coronata f. sp. avenae</name>
    <dbReference type="NCBI Taxonomy" id="200324"/>
    <lineage>
        <taxon>Eukaryota</taxon>
        <taxon>Fungi</taxon>
        <taxon>Dikarya</taxon>
        <taxon>Basidiomycota</taxon>
        <taxon>Pucciniomycotina</taxon>
        <taxon>Pucciniomycetes</taxon>
        <taxon>Pucciniales</taxon>
        <taxon>Pucciniaceae</taxon>
        <taxon>Puccinia</taxon>
    </lineage>
</organism>
<evidence type="ECO:0000313" key="3">
    <source>
        <dbReference type="EMBL" id="PLW56705.1"/>
    </source>
</evidence>
<gene>
    <name evidence="3" type="ORF">PCANC_05170</name>
    <name evidence="2" type="ORF">PCASD_07854</name>
    <name evidence="1" type="ORF">PCASD_14278</name>
</gene>
<evidence type="ECO:0000313" key="4">
    <source>
        <dbReference type="Proteomes" id="UP000235388"/>
    </source>
</evidence>
<sequence length="323" mass="37111">MNSVEMYGQSDWAHSIQLIARILSHSNNEQTKPIEQDSDQQHSTWNLVTKYYQARLEITYQSIHDGIDRSTNPSAIVIWWENEEKWNLSSVLEDFKSEQDTCHSRLVIVDLEPEQLEQDDEWYQICFQHGFECHSSSDLAEACMSWQCCPWPTIQRYPITLSSSSSSSRTIHPLNRIISTDHLDDMNINNHSIYDHLPSQSKHTVTNLDPLQAEGKSKNKVEEELRFEDDFDDFVSAGTNHNSNWEEEEEEDINTAEVEDMIKTLFGPASSGASEVDPLGDLESLFSKLDQLKLQATSMDHKDRKRLASRVALAVESHLLHSE</sequence>
<reference evidence="4 5" key="1">
    <citation type="submission" date="2017-11" db="EMBL/GenBank/DDBJ databases">
        <title>De novo assembly and phasing of dikaryotic genomes from two isolates of Puccinia coronata f. sp. avenae, the causal agent of oat crown rust.</title>
        <authorList>
            <person name="Miller M.E."/>
            <person name="Zhang Y."/>
            <person name="Omidvar V."/>
            <person name="Sperschneider J."/>
            <person name="Schwessinger B."/>
            <person name="Raley C."/>
            <person name="Palmer J.M."/>
            <person name="Garnica D."/>
            <person name="Upadhyaya N."/>
            <person name="Rathjen J."/>
            <person name="Taylor J.M."/>
            <person name="Park R.F."/>
            <person name="Dodds P.N."/>
            <person name="Hirsch C.D."/>
            <person name="Kianian S.F."/>
            <person name="Figueroa M."/>
        </authorList>
    </citation>
    <scope>NUCLEOTIDE SEQUENCE [LARGE SCALE GENOMIC DNA]</scope>
    <source>
        <strain evidence="3">12NC29</strain>
        <strain evidence="1">12SD80</strain>
    </source>
</reference>
<name>A0A2N5TEY7_9BASI</name>
<evidence type="ECO:0000313" key="2">
    <source>
        <dbReference type="EMBL" id="PLW40128.1"/>
    </source>
</evidence>
<dbReference type="EMBL" id="PGCJ01000018">
    <property type="protein sequence ID" value="PLW56705.1"/>
    <property type="molecule type" value="Genomic_DNA"/>
</dbReference>
<evidence type="ECO:0000313" key="5">
    <source>
        <dbReference type="Proteomes" id="UP000235392"/>
    </source>
</evidence>
<dbReference type="EMBL" id="PGCI01000616">
    <property type="protein sequence ID" value="PLW24072.1"/>
    <property type="molecule type" value="Genomic_DNA"/>
</dbReference>
<accession>A0A2N5TEY7</accession>
<comment type="caution">
    <text evidence="1">The sequence shown here is derived from an EMBL/GenBank/DDBJ whole genome shotgun (WGS) entry which is preliminary data.</text>
</comment>
<dbReference type="OrthoDB" id="2502012at2759"/>
<dbReference type="Proteomes" id="UP000235392">
    <property type="component" value="Unassembled WGS sequence"/>
</dbReference>